<comment type="subcellular location">
    <subcellularLocation>
        <location evidence="1">Membrane</location>
        <topology evidence="1">Multi-pass membrane protein</topology>
    </subcellularLocation>
</comment>
<dbReference type="InterPro" id="IPR037185">
    <property type="entry name" value="EmrE-like"/>
</dbReference>
<feature type="transmembrane region" description="Helical" evidence="6">
    <location>
        <begin position="286"/>
        <end position="307"/>
    </location>
</feature>
<keyword evidence="4 6" id="KW-1133">Transmembrane helix</keyword>
<feature type="transmembrane region" description="Helical" evidence="6">
    <location>
        <begin position="194"/>
        <end position="219"/>
    </location>
</feature>
<feature type="transmembrane region" description="Helical" evidence="6">
    <location>
        <begin position="53"/>
        <end position="70"/>
    </location>
</feature>
<feature type="transmembrane region" description="Helical" evidence="6">
    <location>
        <begin position="161"/>
        <end position="182"/>
    </location>
</feature>
<dbReference type="RefSeq" id="WP_378800302.1">
    <property type="nucleotide sequence ID" value="NZ_JBHUER010000010.1"/>
</dbReference>
<dbReference type="Pfam" id="PF00892">
    <property type="entry name" value="EamA"/>
    <property type="match status" value="2"/>
</dbReference>
<evidence type="ECO:0000256" key="6">
    <source>
        <dbReference type="SAM" id="Phobius"/>
    </source>
</evidence>
<feature type="transmembrane region" description="Helical" evidence="6">
    <location>
        <begin position="110"/>
        <end position="132"/>
    </location>
</feature>
<comment type="caution">
    <text evidence="8">The sequence shown here is derived from an EMBL/GenBank/DDBJ whole genome shotgun (WGS) entry which is preliminary data.</text>
</comment>
<keyword evidence="3 6" id="KW-0812">Transmembrane</keyword>
<evidence type="ECO:0000256" key="3">
    <source>
        <dbReference type="ARBA" id="ARBA00022692"/>
    </source>
</evidence>
<dbReference type="PANTHER" id="PTHR32322:SF2">
    <property type="entry name" value="EAMA DOMAIN-CONTAINING PROTEIN"/>
    <property type="match status" value="1"/>
</dbReference>
<feature type="transmembrane region" description="Helical" evidence="6">
    <location>
        <begin position="262"/>
        <end position="280"/>
    </location>
</feature>
<feature type="domain" description="EamA" evidence="7">
    <location>
        <begin position="170"/>
        <end position="303"/>
    </location>
</feature>
<dbReference type="SUPFAM" id="SSF103481">
    <property type="entry name" value="Multidrug resistance efflux transporter EmrE"/>
    <property type="match status" value="2"/>
</dbReference>
<comment type="similarity">
    <text evidence="2">Belongs to the EamA transporter family.</text>
</comment>
<dbReference type="InterPro" id="IPR000620">
    <property type="entry name" value="EamA_dom"/>
</dbReference>
<protein>
    <submittedName>
        <fullName evidence="8">DMT family transporter</fullName>
    </submittedName>
</protein>
<reference evidence="9" key="1">
    <citation type="journal article" date="2019" name="Int. J. Syst. Evol. Microbiol.">
        <title>The Global Catalogue of Microorganisms (GCM) 10K type strain sequencing project: providing services to taxonomists for standard genome sequencing and annotation.</title>
        <authorList>
            <consortium name="The Broad Institute Genomics Platform"/>
            <consortium name="The Broad Institute Genome Sequencing Center for Infectious Disease"/>
            <person name="Wu L."/>
            <person name="Ma J."/>
        </authorList>
    </citation>
    <scope>NUCLEOTIDE SEQUENCE [LARGE SCALE GENOMIC DNA]</scope>
    <source>
        <strain evidence="9">KCTC 23707</strain>
    </source>
</reference>
<evidence type="ECO:0000256" key="5">
    <source>
        <dbReference type="ARBA" id="ARBA00023136"/>
    </source>
</evidence>
<evidence type="ECO:0000256" key="4">
    <source>
        <dbReference type="ARBA" id="ARBA00022989"/>
    </source>
</evidence>
<evidence type="ECO:0000313" key="9">
    <source>
        <dbReference type="Proteomes" id="UP001597308"/>
    </source>
</evidence>
<feature type="transmembrane region" description="Helical" evidence="6">
    <location>
        <begin position="82"/>
        <end position="104"/>
    </location>
</feature>
<dbReference type="PANTHER" id="PTHR32322">
    <property type="entry name" value="INNER MEMBRANE TRANSPORTER"/>
    <property type="match status" value="1"/>
</dbReference>
<dbReference type="Proteomes" id="UP001597308">
    <property type="component" value="Unassembled WGS sequence"/>
</dbReference>
<feature type="transmembrane region" description="Helical" evidence="6">
    <location>
        <begin position="23"/>
        <end position="41"/>
    </location>
</feature>
<keyword evidence="5 6" id="KW-0472">Membrane</keyword>
<dbReference type="InterPro" id="IPR050638">
    <property type="entry name" value="AA-Vitamin_Transporters"/>
</dbReference>
<gene>
    <name evidence="8" type="ORF">ACFSCV_14595</name>
</gene>
<feature type="domain" description="EamA" evidence="7">
    <location>
        <begin position="28"/>
        <end position="154"/>
    </location>
</feature>
<evidence type="ECO:0000313" key="8">
    <source>
        <dbReference type="EMBL" id="MFD1704232.1"/>
    </source>
</evidence>
<sequence>MSAAAYVTPQPSRDSAAVGKSDLGLYAVLVLGWGTSWIAIHHQLGVVSPTVSLVWRFGLAALVCFALAAARRERLAYGLKAHAGFALAGVLMYSTNFLMFYLAGAHVASGLLAVVFALASPINIALGALLFGRRAERRTLAGAALGIAGVALLYAPEIASAGFDLAALGGLGLCVAGTLLFCSGNMVSSVIQRLIPDVAATAWGMAYGTIWLTILAAASGARFTVELTAPYLLSLGWLSIGSSVVALLAYLALLKRVGAGRAGFATVLFPVVALAISSVFEDYHWGPSAIAGALLVAAGNALALGLVGRRP</sequence>
<feature type="transmembrane region" description="Helical" evidence="6">
    <location>
        <begin position="139"/>
        <end position="155"/>
    </location>
</feature>
<accession>A0ABW4KB97</accession>
<proteinExistence type="inferred from homology"/>
<evidence type="ECO:0000256" key="1">
    <source>
        <dbReference type="ARBA" id="ARBA00004141"/>
    </source>
</evidence>
<dbReference type="EMBL" id="JBHUER010000010">
    <property type="protein sequence ID" value="MFD1704232.1"/>
    <property type="molecule type" value="Genomic_DNA"/>
</dbReference>
<feature type="transmembrane region" description="Helical" evidence="6">
    <location>
        <begin position="231"/>
        <end position="253"/>
    </location>
</feature>
<keyword evidence="9" id="KW-1185">Reference proteome</keyword>
<organism evidence="8 9">
    <name type="scientific">Methylopila henanensis</name>
    <dbReference type="NCBI Taxonomy" id="873516"/>
    <lineage>
        <taxon>Bacteria</taxon>
        <taxon>Pseudomonadati</taxon>
        <taxon>Pseudomonadota</taxon>
        <taxon>Alphaproteobacteria</taxon>
        <taxon>Hyphomicrobiales</taxon>
        <taxon>Methylopilaceae</taxon>
        <taxon>Methylopila</taxon>
    </lineage>
</organism>
<evidence type="ECO:0000256" key="2">
    <source>
        <dbReference type="ARBA" id="ARBA00007362"/>
    </source>
</evidence>
<evidence type="ECO:0000259" key="7">
    <source>
        <dbReference type="Pfam" id="PF00892"/>
    </source>
</evidence>
<name>A0ABW4KB97_9HYPH</name>